<dbReference type="InterPro" id="IPR036779">
    <property type="entry name" value="LysM_dom_sf"/>
</dbReference>
<keyword evidence="2" id="KW-1133">Transmembrane helix</keyword>
<gene>
    <name evidence="4" type="ORF">K529_008495</name>
</gene>
<organism evidence="4 5">
    <name type="scientific">Tritonibacter mobilis F1926</name>
    <dbReference type="NCBI Taxonomy" id="1265309"/>
    <lineage>
        <taxon>Bacteria</taxon>
        <taxon>Pseudomonadati</taxon>
        <taxon>Pseudomonadota</taxon>
        <taxon>Alphaproteobacteria</taxon>
        <taxon>Rhodobacterales</taxon>
        <taxon>Paracoccaceae</taxon>
        <taxon>Tritonibacter</taxon>
    </lineage>
</organism>
<dbReference type="RefSeq" id="WP_005620176.1">
    <property type="nucleotide sequence ID" value="NZ_CP015230.1"/>
</dbReference>
<dbReference type="Gene3D" id="3.10.350.10">
    <property type="entry name" value="LysM domain"/>
    <property type="match status" value="1"/>
</dbReference>
<dbReference type="Pfam" id="PF01476">
    <property type="entry name" value="LysM"/>
    <property type="match status" value="1"/>
</dbReference>
<dbReference type="STRING" id="1265309.K529_008495"/>
<reference evidence="4 5" key="1">
    <citation type="journal article" date="2016" name="ISME J.">
        <title>Global occurrence and heterogeneity of the Roseobacter-clade species Ruegeria mobilis.</title>
        <authorList>
            <person name="Sonnenschein E."/>
            <person name="Gram L."/>
        </authorList>
    </citation>
    <scope>NUCLEOTIDE SEQUENCE [LARGE SCALE GENOMIC DNA]</scope>
    <source>
        <strain evidence="4 5">F1926</strain>
    </source>
</reference>
<evidence type="ECO:0000313" key="4">
    <source>
        <dbReference type="EMBL" id="ANP40800.1"/>
    </source>
</evidence>
<dbReference type="OrthoDB" id="370541at2"/>
<evidence type="ECO:0000259" key="3">
    <source>
        <dbReference type="PROSITE" id="PS51782"/>
    </source>
</evidence>
<evidence type="ECO:0000313" key="5">
    <source>
        <dbReference type="Proteomes" id="UP000013243"/>
    </source>
</evidence>
<keyword evidence="2" id="KW-0812">Transmembrane</keyword>
<proteinExistence type="predicted"/>
<dbReference type="EMBL" id="CP015230">
    <property type="protein sequence ID" value="ANP40800.1"/>
    <property type="molecule type" value="Genomic_DNA"/>
</dbReference>
<dbReference type="InterPro" id="IPR018392">
    <property type="entry name" value="LysM"/>
</dbReference>
<feature type="region of interest" description="Disordered" evidence="1">
    <location>
        <begin position="210"/>
        <end position="381"/>
    </location>
</feature>
<dbReference type="SMART" id="SM00257">
    <property type="entry name" value="LysM"/>
    <property type="match status" value="1"/>
</dbReference>
<evidence type="ECO:0000256" key="1">
    <source>
        <dbReference type="SAM" id="MobiDB-lite"/>
    </source>
</evidence>
<feature type="domain" description="LysM" evidence="3">
    <location>
        <begin position="516"/>
        <end position="565"/>
    </location>
</feature>
<dbReference type="PANTHER" id="PTHR34700:SF4">
    <property type="entry name" value="PHAGE-LIKE ELEMENT PBSX PROTEIN XKDP"/>
    <property type="match status" value="1"/>
</dbReference>
<dbReference type="Proteomes" id="UP000013243">
    <property type="component" value="Chromosome"/>
</dbReference>
<feature type="compositionally biased region" description="Polar residues" evidence="1">
    <location>
        <begin position="331"/>
        <end position="381"/>
    </location>
</feature>
<feature type="compositionally biased region" description="Low complexity" evidence="1">
    <location>
        <begin position="256"/>
        <end position="280"/>
    </location>
</feature>
<dbReference type="PANTHER" id="PTHR34700">
    <property type="entry name" value="POTASSIUM BINDING PROTEIN KBP"/>
    <property type="match status" value="1"/>
</dbReference>
<feature type="transmembrane region" description="Helical" evidence="2">
    <location>
        <begin position="6"/>
        <end position="31"/>
    </location>
</feature>
<sequence>MTKTSGIGAGAGLAIGTVATVVVVGGGFFLARGGMLGEGAKAMVERQLVALGLAVPPAPLTLPADPAVSDAPVDAVSADAPVDAPSTEPAFELKAPKLEVARFEPDGSGIVAASAQVGVEVQVLLDGVVLDTQTVPDAGEFVSFVTIDLSDQPRMLTLLARHNGQELASEDSFILAPMTAPAALVDEIASPEVGTDRDAPPPPIEGQEVEIAQAPDPVPTPSTDTSPSLSDSPASEHVSQPEENPQEVARAEASDVVPETTAVSEEAETVTAEDTSTVARAPEEEVLAPAPAPAQGVETNASAEPEQGPGTVTQADDEQVSAPQSADVVETSDTVQAVQETNATETQAPDIAQSESAVALNTPQSAPQTGATNSRPAPQSDASVAVLRAGRDGVTLVQPARPTVPELVGKVALDTISYTDAGDVQLAGRAKPDAMVRVYLDNSPVADLETAADGQWSGNLTAISPGIYTLRLDEIDPTDGMVLSRLETPFKREAPEVLQPALAADAEPGAARSSIRAVTVQKGDTLWAISQQRYGSGYLYVRVFEANQSDIRNPDLIYPGQIFTLPE</sequence>
<name>A0A1B1A2I6_9RHOB</name>
<protein>
    <submittedName>
        <fullName evidence="4">Peptigoglycan-binding protein LysM</fullName>
    </submittedName>
</protein>
<dbReference type="CDD" id="cd00118">
    <property type="entry name" value="LysM"/>
    <property type="match status" value="1"/>
</dbReference>
<dbReference type="KEGG" id="rmb:K529_008495"/>
<evidence type="ECO:0000256" key="2">
    <source>
        <dbReference type="SAM" id="Phobius"/>
    </source>
</evidence>
<keyword evidence="2" id="KW-0472">Membrane</keyword>
<dbReference type="AlphaFoldDB" id="A0A1B1A2I6"/>
<dbReference type="GeneID" id="28249865"/>
<feature type="compositionally biased region" description="Low complexity" evidence="1">
    <location>
        <begin position="221"/>
        <end position="235"/>
    </location>
</feature>
<accession>A0A1B1A2I6</accession>
<dbReference type="PROSITE" id="PS51782">
    <property type="entry name" value="LYSM"/>
    <property type="match status" value="1"/>
</dbReference>
<dbReference type="InterPro" id="IPR052196">
    <property type="entry name" value="Bact_Kbp"/>
</dbReference>